<accession>A0ACC2WAI5</accession>
<keyword evidence="2" id="KW-1185">Reference proteome</keyword>
<dbReference type="EMBL" id="JASBWS010000033">
    <property type="protein sequence ID" value="KAJ9108179.1"/>
    <property type="molecule type" value="Genomic_DNA"/>
</dbReference>
<reference evidence="1" key="1">
    <citation type="submission" date="2023-04" db="EMBL/GenBank/DDBJ databases">
        <title>Draft Genome sequencing of Naganishia species isolated from polar environments using Oxford Nanopore Technology.</title>
        <authorList>
            <person name="Leo P."/>
            <person name="Venkateswaran K."/>
        </authorList>
    </citation>
    <scope>NUCLEOTIDE SEQUENCE</scope>
    <source>
        <strain evidence="1">MNA-CCFEE 5262</strain>
    </source>
</reference>
<comment type="caution">
    <text evidence="1">The sequence shown here is derived from an EMBL/GenBank/DDBJ whole genome shotgun (WGS) entry which is preliminary data.</text>
</comment>
<name>A0ACC2WAI5_9TREE</name>
<evidence type="ECO:0000313" key="1">
    <source>
        <dbReference type="EMBL" id="KAJ9108179.1"/>
    </source>
</evidence>
<organism evidence="1 2">
    <name type="scientific">Naganishia adeliensis</name>
    <dbReference type="NCBI Taxonomy" id="92952"/>
    <lineage>
        <taxon>Eukaryota</taxon>
        <taxon>Fungi</taxon>
        <taxon>Dikarya</taxon>
        <taxon>Basidiomycota</taxon>
        <taxon>Agaricomycotina</taxon>
        <taxon>Tremellomycetes</taxon>
        <taxon>Filobasidiales</taxon>
        <taxon>Filobasidiaceae</taxon>
        <taxon>Naganishia</taxon>
    </lineage>
</organism>
<gene>
    <name evidence="1" type="ORF">QFC20_003541</name>
</gene>
<protein>
    <submittedName>
        <fullName evidence="1">Uncharacterized protein</fullName>
    </submittedName>
</protein>
<sequence length="104" mass="11964">MENAQWYSAGDEEDMEESEEDKIRHYVRSEEFQTVMIELAHYLTSIPNQLLLISPTALFLQITAEDKGATFPLERPYECYAHFKMSETEEAPRGHPLNVHASCG</sequence>
<proteinExistence type="predicted"/>
<dbReference type="Proteomes" id="UP001230649">
    <property type="component" value="Unassembled WGS sequence"/>
</dbReference>
<evidence type="ECO:0000313" key="2">
    <source>
        <dbReference type="Proteomes" id="UP001230649"/>
    </source>
</evidence>